<comment type="caution">
    <text evidence="1">The sequence shown here is derived from an EMBL/GenBank/DDBJ whole genome shotgun (WGS) entry which is preliminary data.</text>
</comment>
<accession>A0ABM8VN98</accession>
<dbReference type="EMBL" id="CAJVCE010000015">
    <property type="protein sequence ID" value="CAG7651105.1"/>
    <property type="molecule type" value="Genomic_DNA"/>
</dbReference>
<reference evidence="1 2" key="1">
    <citation type="submission" date="2021-06" db="EMBL/GenBank/DDBJ databases">
        <authorList>
            <person name="Criscuolo A."/>
        </authorList>
    </citation>
    <scope>NUCLEOTIDE SEQUENCE [LARGE SCALE GENOMIC DNA]</scope>
    <source>
        <strain evidence="2">CIP 111802</strain>
    </source>
</reference>
<evidence type="ECO:0000313" key="1">
    <source>
        <dbReference type="EMBL" id="CAG7651105.1"/>
    </source>
</evidence>
<gene>
    <name evidence="1" type="ORF">PAECIP111802_04887</name>
</gene>
<protein>
    <submittedName>
        <fullName evidence="1">Uncharacterized protein</fullName>
    </submittedName>
</protein>
<sequence>MGQQLVSHIDSLYQYHVELQLSSLLSIAEDKK</sequence>
<name>A0ABM8VN98_9BACL</name>
<dbReference type="Proteomes" id="UP000730618">
    <property type="component" value="Unassembled WGS sequence"/>
</dbReference>
<keyword evidence="2" id="KW-1185">Reference proteome</keyword>
<evidence type="ECO:0000313" key="2">
    <source>
        <dbReference type="Proteomes" id="UP000730618"/>
    </source>
</evidence>
<proteinExistence type="predicted"/>
<organism evidence="1 2">
    <name type="scientific">Paenibacillus allorhizosphaerae</name>
    <dbReference type="NCBI Taxonomy" id="2849866"/>
    <lineage>
        <taxon>Bacteria</taxon>
        <taxon>Bacillati</taxon>
        <taxon>Bacillota</taxon>
        <taxon>Bacilli</taxon>
        <taxon>Bacillales</taxon>
        <taxon>Paenibacillaceae</taxon>
        <taxon>Paenibacillus</taxon>
    </lineage>
</organism>